<feature type="domain" description="Tyr recombinase" evidence="5">
    <location>
        <begin position="129"/>
        <end position="317"/>
    </location>
</feature>
<protein>
    <recommendedName>
        <fullName evidence="9">Tyr recombinase domain-containing protein</fullName>
    </recommendedName>
</protein>
<dbReference type="PROSITE" id="PS51898">
    <property type="entry name" value="TYR_RECOMBINASE"/>
    <property type="match status" value="1"/>
</dbReference>
<dbReference type="InterPro" id="IPR011010">
    <property type="entry name" value="DNA_brk_join_enz"/>
</dbReference>
<reference evidence="7 8" key="1">
    <citation type="submission" date="2015-11" db="EMBL/GenBank/DDBJ databases">
        <title>Draft WGS of Vibrio toranzoniae.</title>
        <authorList>
            <person name="Lasa A."/>
            <person name="Romalde J.L."/>
        </authorList>
    </citation>
    <scope>NUCLEOTIDE SEQUENCE [LARGE SCALE GENOMIC DNA]</scope>
    <source>
        <strain evidence="7 8">Vb 10.8</strain>
    </source>
</reference>
<dbReference type="InterPro" id="IPR052925">
    <property type="entry name" value="Phage_Integrase-like_Recomb"/>
</dbReference>
<dbReference type="SUPFAM" id="SSF47823">
    <property type="entry name" value="lambda integrase-like, N-terminal domain"/>
    <property type="match status" value="1"/>
</dbReference>
<evidence type="ECO:0000256" key="4">
    <source>
        <dbReference type="PROSITE-ProRule" id="PRU01248"/>
    </source>
</evidence>
<sequence>MRKKVPILSDSVTVNLFVEKLNSNASIEIIDELTGYQYSRNSLLGIYSDWNRYHAFCTKNRINTLPASVTAIRRFLETESNDRKYASLKRYTATLSLLHIVLGFANPIKHRQVRFTLLHLQARMAGDAKQTNAMTSAHLTELNILLSHDKANLKEVRDIAIYNVMFECALKRSELKLLSTTDVESTDSDYQITIKHSVYQLSQVASVALERWLSFAGSQEDLPVFRAIDKHENIGRQPLDDSSIYRILRRASDLLQLAESHHFSGNSIRVGAAQELSKQGLKVKEIQDFGRWLSPAMPAQYVGYTGTAEKEKMKFKALIPWQ</sequence>
<dbReference type="InterPro" id="IPR010998">
    <property type="entry name" value="Integrase_recombinase_N"/>
</dbReference>
<evidence type="ECO:0000313" key="7">
    <source>
        <dbReference type="EMBL" id="KWU02641.1"/>
    </source>
</evidence>
<dbReference type="SUPFAM" id="SSF56349">
    <property type="entry name" value="DNA breaking-rejoining enzymes"/>
    <property type="match status" value="1"/>
</dbReference>
<dbReference type="PANTHER" id="PTHR34605">
    <property type="entry name" value="PHAGE_INTEGRASE DOMAIN-CONTAINING PROTEIN"/>
    <property type="match status" value="1"/>
</dbReference>
<dbReference type="GO" id="GO:0006310">
    <property type="term" value="P:DNA recombination"/>
    <property type="evidence" value="ECO:0007669"/>
    <property type="project" value="UniProtKB-KW"/>
</dbReference>
<evidence type="ECO:0000313" key="8">
    <source>
        <dbReference type="Proteomes" id="UP000057389"/>
    </source>
</evidence>
<keyword evidence="2 4" id="KW-0238">DNA-binding</keyword>
<comment type="caution">
    <text evidence="7">The sequence shown here is derived from an EMBL/GenBank/DDBJ whole genome shotgun (WGS) entry which is preliminary data.</text>
</comment>
<dbReference type="Gene3D" id="1.10.443.10">
    <property type="entry name" value="Intergrase catalytic core"/>
    <property type="match status" value="1"/>
</dbReference>
<gene>
    <name evidence="7" type="ORF">APQ14_18175</name>
</gene>
<keyword evidence="8" id="KW-1185">Reference proteome</keyword>
<dbReference type="Pfam" id="PF00589">
    <property type="entry name" value="Phage_integrase"/>
    <property type="match status" value="1"/>
</dbReference>
<proteinExistence type="predicted"/>
<evidence type="ECO:0000259" key="5">
    <source>
        <dbReference type="PROSITE" id="PS51898"/>
    </source>
</evidence>
<evidence type="ECO:0000256" key="3">
    <source>
        <dbReference type="ARBA" id="ARBA00023172"/>
    </source>
</evidence>
<dbReference type="GO" id="GO:0003677">
    <property type="term" value="F:DNA binding"/>
    <property type="evidence" value="ECO:0007669"/>
    <property type="project" value="UniProtKB-UniRule"/>
</dbReference>
<dbReference type="InterPro" id="IPR002104">
    <property type="entry name" value="Integrase_catalytic"/>
</dbReference>
<evidence type="ECO:0000259" key="6">
    <source>
        <dbReference type="PROSITE" id="PS51900"/>
    </source>
</evidence>
<name>A0A120DHL6_9VIBR</name>
<accession>A0A120DHL6</accession>
<dbReference type="Proteomes" id="UP000057389">
    <property type="component" value="Unassembled WGS sequence"/>
</dbReference>
<dbReference type="AlphaFoldDB" id="A0A120DHL6"/>
<keyword evidence="3" id="KW-0233">DNA recombination</keyword>
<dbReference type="EMBL" id="LMXU01000001">
    <property type="protein sequence ID" value="KWU02641.1"/>
    <property type="molecule type" value="Genomic_DNA"/>
</dbReference>
<dbReference type="InterPro" id="IPR044068">
    <property type="entry name" value="CB"/>
</dbReference>
<organism evidence="7 8">
    <name type="scientific">Vibrio toranzoniae</name>
    <dbReference type="NCBI Taxonomy" id="1194427"/>
    <lineage>
        <taxon>Bacteria</taxon>
        <taxon>Pseudomonadati</taxon>
        <taxon>Pseudomonadota</taxon>
        <taxon>Gammaproteobacteria</taxon>
        <taxon>Vibrionales</taxon>
        <taxon>Vibrionaceae</taxon>
        <taxon>Vibrio</taxon>
    </lineage>
</organism>
<evidence type="ECO:0000256" key="2">
    <source>
        <dbReference type="ARBA" id="ARBA00023125"/>
    </source>
</evidence>
<evidence type="ECO:0000256" key="1">
    <source>
        <dbReference type="ARBA" id="ARBA00022908"/>
    </source>
</evidence>
<dbReference type="OrthoDB" id="5914130at2"/>
<dbReference type="GO" id="GO:0015074">
    <property type="term" value="P:DNA integration"/>
    <property type="evidence" value="ECO:0007669"/>
    <property type="project" value="UniProtKB-KW"/>
</dbReference>
<keyword evidence="1" id="KW-0229">DNA integration</keyword>
<dbReference type="RefSeq" id="WP_060466754.1">
    <property type="nucleotide sequence ID" value="NZ_AP025515.1"/>
</dbReference>
<dbReference type="PROSITE" id="PS51900">
    <property type="entry name" value="CB"/>
    <property type="match status" value="1"/>
</dbReference>
<dbReference type="GeneID" id="300180061"/>
<feature type="domain" description="Core-binding (CB)" evidence="6">
    <location>
        <begin position="24"/>
        <end position="103"/>
    </location>
</feature>
<dbReference type="InterPro" id="IPR013762">
    <property type="entry name" value="Integrase-like_cat_sf"/>
</dbReference>
<dbReference type="Gene3D" id="1.10.150.130">
    <property type="match status" value="1"/>
</dbReference>
<dbReference type="PANTHER" id="PTHR34605:SF3">
    <property type="entry name" value="P CELL-TYPE AGGLUTINATION PROTEIN MAP4-LIKE-RELATED"/>
    <property type="match status" value="1"/>
</dbReference>
<evidence type="ECO:0008006" key="9">
    <source>
        <dbReference type="Google" id="ProtNLM"/>
    </source>
</evidence>